<dbReference type="AlphaFoldDB" id="A0A151P8M5"/>
<gene>
    <name evidence="1" type="ORF">Y1Q_0015103</name>
</gene>
<evidence type="ECO:0000313" key="2">
    <source>
        <dbReference type="Proteomes" id="UP000050525"/>
    </source>
</evidence>
<proteinExistence type="predicted"/>
<organism evidence="1 2">
    <name type="scientific">Alligator mississippiensis</name>
    <name type="common">American alligator</name>
    <dbReference type="NCBI Taxonomy" id="8496"/>
    <lineage>
        <taxon>Eukaryota</taxon>
        <taxon>Metazoa</taxon>
        <taxon>Chordata</taxon>
        <taxon>Craniata</taxon>
        <taxon>Vertebrata</taxon>
        <taxon>Euteleostomi</taxon>
        <taxon>Archelosauria</taxon>
        <taxon>Archosauria</taxon>
        <taxon>Crocodylia</taxon>
        <taxon>Alligatoridae</taxon>
        <taxon>Alligatorinae</taxon>
        <taxon>Alligator</taxon>
    </lineage>
</organism>
<protein>
    <submittedName>
        <fullName evidence="1">Uncharacterized protein</fullName>
    </submittedName>
</protein>
<keyword evidence="2" id="KW-1185">Reference proteome</keyword>
<comment type="caution">
    <text evidence="1">The sequence shown here is derived from an EMBL/GenBank/DDBJ whole genome shotgun (WGS) entry which is preliminary data.</text>
</comment>
<reference evidence="1 2" key="1">
    <citation type="journal article" date="2012" name="Genome Biol.">
        <title>Sequencing three crocodilian genomes to illuminate the evolution of archosaurs and amniotes.</title>
        <authorList>
            <person name="St John J.A."/>
            <person name="Braun E.L."/>
            <person name="Isberg S.R."/>
            <person name="Miles L.G."/>
            <person name="Chong A.Y."/>
            <person name="Gongora J."/>
            <person name="Dalzell P."/>
            <person name="Moran C."/>
            <person name="Bed'hom B."/>
            <person name="Abzhanov A."/>
            <person name="Burgess S.C."/>
            <person name="Cooksey A.M."/>
            <person name="Castoe T.A."/>
            <person name="Crawford N.G."/>
            <person name="Densmore L.D."/>
            <person name="Drew J.C."/>
            <person name="Edwards S.V."/>
            <person name="Faircloth B.C."/>
            <person name="Fujita M.K."/>
            <person name="Greenwold M.J."/>
            <person name="Hoffmann F.G."/>
            <person name="Howard J.M."/>
            <person name="Iguchi T."/>
            <person name="Janes D.E."/>
            <person name="Khan S.Y."/>
            <person name="Kohno S."/>
            <person name="de Koning A.J."/>
            <person name="Lance S.L."/>
            <person name="McCarthy F.M."/>
            <person name="McCormack J.E."/>
            <person name="Merchant M.E."/>
            <person name="Peterson D.G."/>
            <person name="Pollock D.D."/>
            <person name="Pourmand N."/>
            <person name="Raney B.J."/>
            <person name="Roessler K.A."/>
            <person name="Sanford J.R."/>
            <person name="Sawyer R.H."/>
            <person name="Schmidt C.J."/>
            <person name="Triplett E.W."/>
            <person name="Tuberville T.D."/>
            <person name="Venegas-Anaya M."/>
            <person name="Howard J.T."/>
            <person name="Jarvis E.D."/>
            <person name="Guillette L.J.Jr."/>
            <person name="Glenn T.C."/>
            <person name="Green R.E."/>
            <person name="Ray D.A."/>
        </authorList>
    </citation>
    <scope>NUCLEOTIDE SEQUENCE [LARGE SCALE GENOMIC DNA]</scope>
    <source>
        <strain evidence="1">KSC_2009_1</strain>
    </source>
</reference>
<evidence type="ECO:0000313" key="1">
    <source>
        <dbReference type="EMBL" id="KYO45436.1"/>
    </source>
</evidence>
<dbReference type="Proteomes" id="UP000050525">
    <property type="component" value="Unassembled WGS sequence"/>
</dbReference>
<accession>A0A151P8M5</accession>
<sequence length="97" mass="10536">MIEGNGKFGKLGPPTCLPLGKLGSEVLLRTSIHVEKGLAEEIPNICSYFKKLLKWSCQTSEQEIPNVDMGFETAFLCTSVVVPCDCGLETDATLQSE</sequence>
<name>A0A151P8M5_ALLMI</name>
<dbReference type="EMBL" id="AKHW03000563">
    <property type="protein sequence ID" value="KYO45436.1"/>
    <property type="molecule type" value="Genomic_DNA"/>
</dbReference>